<comment type="caution">
    <text evidence="2">The sequence shown here is derived from an EMBL/GenBank/DDBJ whole genome shotgun (WGS) entry which is preliminary data.</text>
</comment>
<keyword evidence="3" id="KW-1185">Reference proteome</keyword>
<evidence type="ECO:0000313" key="3">
    <source>
        <dbReference type="Proteomes" id="UP000027601"/>
    </source>
</evidence>
<dbReference type="AlphaFoldDB" id="A0A069CY23"/>
<sequence>MKKYISTIAAAFLLLFSACDKDTETENYSAFFGSYNNGNHLQLILKDKDGNNLLDSSTPNFVEESNISIEYEHPSFRNYISKPRDAFSVEEAQGETALSLLLELPNNAVNIPTDEIVECVTHTYLNLGKKDRNVLKAHYQIYIHKNDVQKGDVLYGNASCLLMKIFFNDKLIWEKSDTDERFPVVIIK</sequence>
<gene>
    <name evidence="2" type="ORF">JCM15093_24</name>
</gene>
<evidence type="ECO:0000256" key="1">
    <source>
        <dbReference type="SAM" id="SignalP"/>
    </source>
</evidence>
<organism evidence="2 3">
    <name type="scientific">Bacteroides graminisolvens DSM 19988 = JCM 15093</name>
    <dbReference type="NCBI Taxonomy" id="1121097"/>
    <lineage>
        <taxon>Bacteria</taxon>
        <taxon>Pseudomonadati</taxon>
        <taxon>Bacteroidota</taxon>
        <taxon>Bacteroidia</taxon>
        <taxon>Bacteroidales</taxon>
        <taxon>Bacteroidaceae</taxon>
        <taxon>Bacteroides</taxon>
    </lineage>
</organism>
<reference evidence="2 3" key="1">
    <citation type="journal article" date="2015" name="Microbes Environ.">
        <title>Distribution and evolution of nitrogen fixation genes in the phylum bacteroidetes.</title>
        <authorList>
            <person name="Inoue J."/>
            <person name="Oshima K."/>
            <person name="Suda W."/>
            <person name="Sakamoto M."/>
            <person name="Iino T."/>
            <person name="Noda S."/>
            <person name="Hongoh Y."/>
            <person name="Hattori M."/>
            <person name="Ohkuma M."/>
        </authorList>
    </citation>
    <scope>NUCLEOTIDE SEQUENCE [LARGE SCALE GENOMIC DNA]</scope>
    <source>
        <strain evidence="2 3">JCM 15093</strain>
    </source>
</reference>
<dbReference type="Proteomes" id="UP000027601">
    <property type="component" value="Unassembled WGS sequence"/>
</dbReference>
<name>A0A069CY23_9BACE</name>
<dbReference type="PROSITE" id="PS51257">
    <property type="entry name" value="PROKAR_LIPOPROTEIN"/>
    <property type="match status" value="1"/>
</dbReference>
<evidence type="ECO:0000313" key="2">
    <source>
        <dbReference type="EMBL" id="GAK34951.1"/>
    </source>
</evidence>
<feature type="signal peptide" evidence="1">
    <location>
        <begin position="1"/>
        <end position="20"/>
    </location>
</feature>
<feature type="chain" id="PRO_5001662582" description="Lipoprotein" evidence="1">
    <location>
        <begin position="21"/>
        <end position="188"/>
    </location>
</feature>
<keyword evidence="1" id="KW-0732">Signal</keyword>
<dbReference type="RefSeq" id="WP_024995253.1">
    <property type="nucleotide sequence ID" value="NZ_ATZI01000001.1"/>
</dbReference>
<dbReference type="EMBL" id="BAJS01000001">
    <property type="protein sequence ID" value="GAK34951.1"/>
    <property type="molecule type" value="Genomic_DNA"/>
</dbReference>
<proteinExistence type="predicted"/>
<evidence type="ECO:0008006" key="4">
    <source>
        <dbReference type="Google" id="ProtNLM"/>
    </source>
</evidence>
<protein>
    <recommendedName>
        <fullName evidence="4">Lipoprotein</fullName>
    </recommendedName>
</protein>
<accession>A0A069CY23</accession>